<evidence type="ECO:0000313" key="1">
    <source>
        <dbReference type="EMBL" id="SEJ81943.1"/>
    </source>
</evidence>
<name>A0A1H7BWB1_9BURK</name>
<dbReference type="STRING" id="667676.SAMN05192539_101977"/>
<gene>
    <name evidence="1" type="ORF">SAMN05192539_101977</name>
</gene>
<organism evidence="1 2">
    <name type="scientific">Paraburkholderia diazotrophica</name>
    <dbReference type="NCBI Taxonomy" id="667676"/>
    <lineage>
        <taxon>Bacteria</taxon>
        <taxon>Pseudomonadati</taxon>
        <taxon>Pseudomonadota</taxon>
        <taxon>Betaproteobacteria</taxon>
        <taxon>Burkholderiales</taxon>
        <taxon>Burkholderiaceae</taxon>
        <taxon>Paraburkholderia</taxon>
    </lineage>
</organism>
<dbReference type="EMBL" id="FNYE01000019">
    <property type="protein sequence ID" value="SEJ81943.1"/>
    <property type="molecule type" value="Genomic_DNA"/>
</dbReference>
<dbReference type="Proteomes" id="UP000198866">
    <property type="component" value="Unassembled WGS sequence"/>
</dbReference>
<dbReference type="RefSeq" id="WP_245763333.1">
    <property type="nucleotide sequence ID" value="NZ_FNYE01000019.1"/>
</dbReference>
<accession>A0A1H7BWB1</accession>
<dbReference type="Pfam" id="PF13557">
    <property type="entry name" value="Phenol_MetA_deg"/>
    <property type="match status" value="1"/>
</dbReference>
<evidence type="ECO:0000313" key="2">
    <source>
        <dbReference type="Proteomes" id="UP000198866"/>
    </source>
</evidence>
<keyword evidence="2" id="KW-1185">Reference proteome</keyword>
<reference evidence="2" key="1">
    <citation type="submission" date="2016-10" db="EMBL/GenBank/DDBJ databases">
        <authorList>
            <person name="Varghese N."/>
            <person name="Submissions S."/>
        </authorList>
    </citation>
    <scope>NUCLEOTIDE SEQUENCE [LARGE SCALE GENOMIC DNA]</scope>
    <source>
        <strain evidence="2">LMG 26031</strain>
    </source>
</reference>
<proteinExistence type="predicted"/>
<protein>
    <submittedName>
        <fullName evidence="1">Uncharacterized conserved protein</fullName>
    </submittedName>
</protein>
<dbReference type="InterPro" id="IPR025737">
    <property type="entry name" value="FApF"/>
</dbReference>
<dbReference type="AlphaFoldDB" id="A0A1H7BWB1"/>
<sequence length="321" mass="35618">MRAPLARKRIRHWRHSARRRGRTLVALLGMTGTLPLADAAYASGIPFATDRPQTWQFSSDFEGTYDSFGENIWWNHDSRAFDSHGNQINGPDTNTFVGLSTFIHYWKLPSLPHVGFNASITLPAIRTQGSQFAASGIGDPLIGGLVWYNPAPATTLGFQAYVQVPIGQNSVSTNTWSFWPSVFYDDWYGHVNVDLLVGGILRGRTLQSGHDDLSSGDTFHLNLRIGYSISPPDNPFAIPFFALDHQTSGGTFNQTLGIPVGNSANRETTVGAGVLFQFKPNSLPFVHQKMYDQLSIQYQHSVSGRNTTMTNAVLVQAWHYW</sequence>